<dbReference type="Pfam" id="PF08022">
    <property type="entry name" value="FAD_binding_8"/>
    <property type="match status" value="1"/>
</dbReference>
<feature type="transmembrane region" description="Helical" evidence="12">
    <location>
        <begin position="41"/>
        <end position="60"/>
    </location>
</feature>
<dbReference type="GO" id="GO:0005886">
    <property type="term" value="C:plasma membrane"/>
    <property type="evidence" value="ECO:0007669"/>
    <property type="project" value="UniProtKB-SubCell"/>
</dbReference>
<dbReference type="SFLD" id="SFLDS00052">
    <property type="entry name" value="Ferric_Reductase_Domain"/>
    <property type="match status" value="1"/>
</dbReference>
<keyword evidence="4" id="KW-1003">Cell membrane</keyword>
<evidence type="ECO:0000256" key="2">
    <source>
        <dbReference type="ARBA" id="ARBA00012668"/>
    </source>
</evidence>
<evidence type="ECO:0000256" key="9">
    <source>
        <dbReference type="ARBA" id="ARBA00023180"/>
    </source>
</evidence>
<sequence>MSSSNTTSPSAVDGQNATQLAAAAAALTQAAVMKLVFEGDIIILVLFAGFVVLALPRTFARFSSAWNQGHILWSTSARTLGRRRQRALPSLPATGFGSDRPSDDSQSQNSHTLTDHYPSSLTPTSAPHYPSHVRAVSSFPFINSIANFLARRLLPGFSIGQFLVTQGYSSVLQAILLLHSNPFTDPDRAGLIAMAQVPFVFAFATKNNFLGWSLGLGYEKMNFIHRYSGQMLVILSDIHTLGYIYNWSINGTFKQHIATPTTMWAFVAVIALNFIVIFSTAYTRAKAYRLFLFTHIVGFIVFLPALCLHKPLVTPYVLVAVFIYSADHFVRVLKTRVTTACVRAMPDLSDGTTRIEILSINGGWRAGQHVRLRILSSRMGWFGWAEAHPFTIASVAGAQSGEGMVLLAKKSGRWTSLLYEMAKLGGYGEGGEGRVWVLVEGPYGGPGNTIFSSYSAAVFVVGGSGISYALSGVEDLLRLDAERKSRVKTIDVVWSVQDPASLVPLIPLFTALLQQSRAQEAAGGARLSISVHYTRATPGLVRLTKDYLIPGLSLTPGRPKVGKIVDAAISQTLALRSSESAGGSKPSSSDPEHWAKRGKAGGADGALDGKDANGLCGVVVGTCGPIAMADEVVNAVRGIAKARKGSVGGVEVAEEVFGW</sequence>
<evidence type="ECO:0000256" key="12">
    <source>
        <dbReference type="SAM" id="Phobius"/>
    </source>
</evidence>
<dbReference type="GO" id="GO:0006879">
    <property type="term" value="P:intracellular iron ion homeostasis"/>
    <property type="evidence" value="ECO:0007669"/>
    <property type="project" value="TreeGrafter"/>
</dbReference>
<dbReference type="InterPro" id="IPR051410">
    <property type="entry name" value="Ferric/Cupric_Reductase"/>
</dbReference>
<feature type="transmembrane region" description="Helical" evidence="12">
    <location>
        <begin position="290"/>
        <end position="306"/>
    </location>
</feature>
<feature type="transmembrane region" description="Helical" evidence="12">
    <location>
        <begin position="257"/>
        <end position="278"/>
    </location>
</feature>
<keyword evidence="7" id="KW-0406">Ion transport</keyword>
<dbReference type="PANTHER" id="PTHR32361">
    <property type="entry name" value="FERRIC/CUPRIC REDUCTASE TRANSMEMBRANE COMPONENT"/>
    <property type="match status" value="1"/>
</dbReference>
<feature type="compositionally biased region" description="Polar residues" evidence="11">
    <location>
        <begin position="104"/>
        <end position="117"/>
    </location>
</feature>
<dbReference type="GO" id="GO:0052851">
    <property type="term" value="F:ferric-chelate reductase (NADPH) activity"/>
    <property type="evidence" value="ECO:0007669"/>
    <property type="project" value="UniProtKB-EC"/>
</dbReference>
<dbReference type="OrthoDB" id="17725at2759"/>
<evidence type="ECO:0000256" key="4">
    <source>
        <dbReference type="ARBA" id="ARBA00022475"/>
    </source>
</evidence>
<feature type="region of interest" description="Disordered" evidence="11">
    <location>
        <begin position="89"/>
        <end position="117"/>
    </location>
</feature>
<dbReference type="AlphaFoldDB" id="A0A166H5T6"/>
<evidence type="ECO:0000256" key="3">
    <source>
        <dbReference type="ARBA" id="ARBA00022448"/>
    </source>
</evidence>
<dbReference type="Pfam" id="PF01794">
    <property type="entry name" value="Ferric_reduct"/>
    <property type="match status" value="1"/>
</dbReference>
<dbReference type="SFLD" id="SFLDG01168">
    <property type="entry name" value="Ferric_reductase_subgroup_(FRE"/>
    <property type="match status" value="1"/>
</dbReference>
<dbReference type="InterPro" id="IPR017938">
    <property type="entry name" value="Riboflavin_synthase-like_b-brl"/>
</dbReference>
<protein>
    <recommendedName>
        <fullName evidence="2">ferric-chelate reductase (NADPH)</fullName>
        <ecNumber evidence="2">1.16.1.9</ecNumber>
    </recommendedName>
</protein>
<keyword evidence="3" id="KW-0813">Transport</keyword>
<feature type="transmembrane region" description="Helical" evidence="12">
    <location>
        <begin position="227"/>
        <end position="245"/>
    </location>
</feature>
<keyword evidence="9" id="KW-0325">Glycoprotein</keyword>
<dbReference type="PROSITE" id="PS51384">
    <property type="entry name" value="FAD_FR"/>
    <property type="match status" value="1"/>
</dbReference>
<keyword evidence="5 12" id="KW-0812">Transmembrane</keyword>
<evidence type="ECO:0000313" key="14">
    <source>
        <dbReference type="EMBL" id="KZP18513.1"/>
    </source>
</evidence>
<dbReference type="EMBL" id="KV417572">
    <property type="protein sequence ID" value="KZP18513.1"/>
    <property type="molecule type" value="Genomic_DNA"/>
</dbReference>
<proteinExistence type="predicted"/>
<accession>A0A166H5T6</accession>
<reference evidence="14 15" key="1">
    <citation type="journal article" date="2016" name="Mol. Biol. Evol.">
        <title>Comparative Genomics of Early-Diverging Mushroom-Forming Fungi Provides Insights into the Origins of Lignocellulose Decay Capabilities.</title>
        <authorList>
            <person name="Nagy L.G."/>
            <person name="Riley R."/>
            <person name="Tritt A."/>
            <person name="Adam C."/>
            <person name="Daum C."/>
            <person name="Floudas D."/>
            <person name="Sun H."/>
            <person name="Yadav J.S."/>
            <person name="Pangilinan J."/>
            <person name="Larsson K.H."/>
            <person name="Matsuura K."/>
            <person name="Barry K."/>
            <person name="Labutti K."/>
            <person name="Kuo R."/>
            <person name="Ohm R.A."/>
            <person name="Bhattacharya S.S."/>
            <person name="Shirouzu T."/>
            <person name="Yoshinaga Y."/>
            <person name="Martin F.M."/>
            <person name="Grigoriev I.V."/>
            <person name="Hibbett D.S."/>
        </authorList>
    </citation>
    <scope>NUCLEOTIDE SEQUENCE [LARGE SCALE GENOMIC DNA]</scope>
    <source>
        <strain evidence="14 15">CBS 109695</strain>
    </source>
</reference>
<evidence type="ECO:0000256" key="6">
    <source>
        <dbReference type="ARBA" id="ARBA00022989"/>
    </source>
</evidence>
<dbReference type="PANTHER" id="PTHR32361:SF9">
    <property type="entry name" value="FERRIC REDUCTASE TRANSMEMBRANE COMPONENT 3-RELATED"/>
    <property type="match status" value="1"/>
</dbReference>
<comment type="catalytic activity">
    <reaction evidence="10">
        <text>2 a Fe(II)-siderophore + NADP(+) + H(+) = 2 a Fe(III)-siderophore + NADPH</text>
        <dbReference type="Rhea" id="RHEA:28795"/>
        <dbReference type="Rhea" id="RHEA-COMP:11342"/>
        <dbReference type="Rhea" id="RHEA-COMP:11344"/>
        <dbReference type="ChEBI" id="CHEBI:15378"/>
        <dbReference type="ChEBI" id="CHEBI:29033"/>
        <dbReference type="ChEBI" id="CHEBI:29034"/>
        <dbReference type="ChEBI" id="CHEBI:57783"/>
        <dbReference type="ChEBI" id="CHEBI:58349"/>
        <dbReference type="EC" id="1.16.1.9"/>
    </reaction>
</comment>
<dbReference type="Proteomes" id="UP000076532">
    <property type="component" value="Unassembled WGS sequence"/>
</dbReference>
<organism evidence="14 15">
    <name type="scientific">Athelia psychrophila</name>
    <dbReference type="NCBI Taxonomy" id="1759441"/>
    <lineage>
        <taxon>Eukaryota</taxon>
        <taxon>Fungi</taxon>
        <taxon>Dikarya</taxon>
        <taxon>Basidiomycota</taxon>
        <taxon>Agaricomycotina</taxon>
        <taxon>Agaricomycetes</taxon>
        <taxon>Agaricomycetidae</taxon>
        <taxon>Atheliales</taxon>
        <taxon>Atheliaceae</taxon>
        <taxon>Athelia</taxon>
    </lineage>
</organism>
<name>A0A166H5T6_9AGAM</name>
<feature type="compositionally biased region" description="Low complexity" evidence="11">
    <location>
        <begin position="577"/>
        <end position="589"/>
    </location>
</feature>
<dbReference type="InterPro" id="IPR039261">
    <property type="entry name" value="FNR_nucleotide-bd"/>
</dbReference>
<evidence type="ECO:0000256" key="11">
    <source>
        <dbReference type="SAM" id="MobiDB-lite"/>
    </source>
</evidence>
<evidence type="ECO:0000313" key="15">
    <source>
        <dbReference type="Proteomes" id="UP000076532"/>
    </source>
</evidence>
<dbReference type="Gene3D" id="3.40.50.80">
    <property type="entry name" value="Nucleotide-binding domain of ferredoxin-NADP reductase (FNR) module"/>
    <property type="match status" value="1"/>
</dbReference>
<evidence type="ECO:0000256" key="8">
    <source>
        <dbReference type="ARBA" id="ARBA00023136"/>
    </source>
</evidence>
<dbReference type="InterPro" id="IPR013112">
    <property type="entry name" value="FAD-bd_8"/>
</dbReference>
<dbReference type="GO" id="GO:0015677">
    <property type="term" value="P:copper ion import"/>
    <property type="evidence" value="ECO:0007669"/>
    <property type="project" value="TreeGrafter"/>
</dbReference>
<dbReference type="CDD" id="cd06186">
    <property type="entry name" value="NOX_Duox_like_FAD_NADP"/>
    <property type="match status" value="1"/>
</dbReference>
<dbReference type="InterPro" id="IPR013130">
    <property type="entry name" value="Fe3_Rdtase_TM_dom"/>
</dbReference>
<keyword evidence="15" id="KW-1185">Reference proteome</keyword>
<evidence type="ECO:0000256" key="1">
    <source>
        <dbReference type="ARBA" id="ARBA00004651"/>
    </source>
</evidence>
<feature type="domain" description="FAD-binding FR-type" evidence="13">
    <location>
        <begin position="311"/>
        <end position="449"/>
    </location>
</feature>
<keyword evidence="8 12" id="KW-0472">Membrane</keyword>
<evidence type="ECO:0000256" key="7">
    <source>
        <dbReference type="ARBA" id="ARBA00023065"/>
    </source>
</evidence>
<gene>
    <name evidence="14" type="ORF">FIBSPDRAFT_1046196</name>
</gene>
<evidence type="ECO:0000256" key="10">
    <source>
        <dbReference type="ARBA" id="ARBA00048483"/>
    </source>
</evidence>
<comment type="subcellular location">
    <subcellularLocation>
        <location evidence="1">Cell membrane</location>
        <topology evidence="1">Multi-pass membrane protein</topology>
    </subcellularLocation>
</comment>
<dbReference type="SUPFAM" id="SSF52343">
    <property type="entry name" value="Ferredoxin reductase-like, C-terminal NADP-linked domain"/>
    <property type="match status" value="1"/>
</dbReference>
<evidence type="ECO:0000256" key="5">
    <source>
        <dbReference type="ARBA" id="ARBA00022692"/>
    </source>
</evidence>
<dbReference type="STRING" id="436010.A0A166H5T6"/>
<keyword evidence="6 12" id="KW-1133">Transmembrane helix</keyword>
<dbReference type="GO" id="GO:0006826">
    <property type="term" value="P:iron ion transport"/>
    <property type="evidence" value="ECO:0007669"/>
    <property type="project" value="TreeGrafter"/>
</dbReference>
<dbReference type="InterPro" id="IPR017927">
    <property type="entry name" value="FAD-bd_FR_type"/>
</dbReference>
<dbReference type="SUPFAM" id="SSF63380">
    <property type="entry name" value="Riboflavin synthase domain-like"/>
    <property type="match status" value="1"/>
</dbReference>
<dbReference type="EC" id="1.16.1.9" evidence="2"/>
<feature type="region of interest" description="Disordered" evidence="11">
    <location>
        <begin position="577"/>
        <end position="602"/>
    </location>
</feature>
<evidence type="ECO:0000259" key="13">
    <source>
        <dbReference type="PROSITE" id="PS51384"/>
    </source>
</evidence>